<dbReference type="Proteomes" id="UP001176941">
    <property type="component" value="Chromosome 12"/>
</dbReference>
<dbReference type="EMBL" id="OX459948">
    <property type="protein sequence ID" value="CAI9155570.1"/>
    <property type="molecule type" value="Genomic_DNA"/>
</dbReference>
<evidence type="ECO:0000313" key="3">
    <source>
        <dbReference type="Proteomes" id="UP001176941"/>
    </source>
</evidence>
<evidence type="ECO:0000256" key="1">
    <source>
        <dbReference type="SAM" id="MobiDB-lite"/>
    </source>
</evidence>
<keyword evidence="3" id="KW-1185">Reference proteome</keyword>
<proteinExistence type="predicted"/>
<protein>
    <submittedName>
        <fullName evidence="2">Uncharacterized protein</fullName>
    </submittedName>
</protein>
<feature type="compositionally biased region" description="Polar residues" evidence="1">
    <location>
        <begin position="65"/>
        <end position="74"/>
    </location>
</feature>
<name>A0ABN8Y3N0_RANTA</name>
<evidence type="ECO:0000313" key="2">
    <source>
        <dbReference type="EMBL" id="CAI9155570.1"/>
    </source>
</evidence>
<reference evidence="2" key="1">
    <citation type="submission" date="2023-04" db="EMBL/GenBank/DDBJ databases">
        <authorList>
            <consortium name="ELIXIR-Norway"/>
        </authorList>
    </citation>
    <scope>NUCLEOTIDE SEQUENCE [LARGE SCALE GENOMIC DNA]</scope>
</reference>
<gene>
    <name evidence="2" type="ORF">MRATA1EN1_LOCUS4532</name>
</gene>
<sequence>MKNTNGLPWCLSGEESACQSRRAGSDPCPGRSHLLWSNEAQVPHNRASAPGPRTRAASPEPKSGSIRSHPSQGSREARPSQLEKSPTVRSKREARSSSEDAAQTEMHKQMRTF</sequence>
<accession>A0ABN8Y3N0</accession>
<feature type="region of interest" description="Disordered" evidence="1">
    <location>
        <begin position="1"/>
        <end position="113"/>
    </location>
</feature>
<organism evidence="2 3">
    <name type="scientific">Rangifer tarandus platyrhynchus</name>
    <name type="common">Svalbard reindeer</name>
    <dbReference type="NCBI Taxonomy" id="3082113"/>
    <lineage>
        <taxon>Eukaryota</taxon>
        <taxon>Metazoa</taxon>
        <taxon>Chordata</taxon>
        <taxon>Craniata</taxon>
        <taxon>Vertebrata</taxon>
        <taxon>Euteleostomi</taxon>
        <taxon>Mammalia</taxon>
        <taxon>Eutheria</taxon>
        <taxon>Laurasiatheria</taxon>
        <taxon>Artiodactyla</taxon>
        <taxon>Ruminantia</taxon>
        <taxon>Pecora</taxon>
        <taxon>Cervidae</taxon>
        <taxon>Odocoileinae</taxon>
        <taxon>Rangifer</taxon>
    </lineage>
</organism>